<organism evidence="3 4">
    <name type="scientific">Chlorobium phaeovibrioides</name>
    <dbReference type="NCBI Taxonomy" id="1094"/>
    <lineage>
        <taxon>Bacteria</taxon>
        <taxon>Pseudomonadati</taxon>
        <taxon>Chlorobiota</taxon>
        <taxon>Chlorobiia</taxon>
        <taxon>Chlorobiales</taxon>
        <taxon>Chlorobiaceae</taxon>
        <taxon>Chlorobium/Pelodictyon group</taxon>
        <taxon>Chlorobium</taxon>
    </lineage>
</organism>
<protein>
    <recommendedName>
        <fullName evidence="5">DUF3300 domain-containing protein</fullName>
    </recommendedName>
</protein>
<feature type="region of interest" description="Disordered" evidence="1">
    <location>
        <begin position="135"/>
        <end position="174"/>
    </location>
</feature>
<dbReference type="AlphaFoldDB" id="A0A3S0N9N2"/>
<sequence length="174" mass="20921">MKKRATILAAAALFALSSYAPQANAEVHLNVNIGPQRPVLVQSSRRPAHFVIESQPRFLYTPDLGFYVSVGAPYDVIYYGNRYYIYNEGSWYRSKNHSGPWDRVKSRRVPTKITRHRYEDIRRFRDTEYRRAENYDRRSRSISNDRYRGDKRDKNDRDSRNDRRDRDDNRPRWR</sequence>
<dbReference type="Proteomes" id="UP000279908">
    <property type="component" value="Unassembled WGS sequence"/>
</dbReference>
<evidence type="ECO:0000256" key="1">
    <source>
        <dbReference type="SAM" id="MobiDB-lite"/>
    </source>
</evidence>
<evidence type="ECO:0008006" key="5">
    <source>
        <dbReference type="Google" id="ProtNLM"/>
    </source>
</evidence>
<comment type="caution">
    <text evidence="3">The sequence shown here is derived from an EMBL/GenBank/DDBJ whole genome shotgun (WGS) entry which is preliminary data.</text>
</comment>
<evidence type="ECO:0000256" key="2">
    <source>
        <dbReference type="SAM" id="SignalP"/>
    </source>
</evidence>
<gene>
    <name evidence="3" type="ORF">EKD02_08205</name>
</gene>
<evidence type="ECO:0000313" key="4">
    <source>
        <dbReference type="Proteomes" id="UP000279908"/>
    </source>
</evidence>
<proteinExistence type="predicted"/>
<feature type="signal peptide" evidence="2">
    <location>
        <begin position="1"/>
        <end position="25"/>
    </location>
</feature>
<feature type="chain" id="PRO_5018781192" description="DUF3300 domain-containing protein" evidence="2">
    <location>
        <begin position="26"/>
        <end position="174"/>
    </location>
</feature>
<dbReference type="RefSeq" id="WP_126384955.1">
    <property type="nucleotide sequence ID" value="NZ_RXYK01000013.1"/>
</dbReference>
<accession>A0A3S0N9N2</accession>
<name>A0A3S0N9N2_CHLPH</name>
<keyword evidence="2" id="KW-0732">Signal</keyword>
<dbReference type="EMBL" id="RXYK01000013">
    <property type="protein sequence ID" value="RTY36357.1"/>
    <property type="molecule type" value="Genomic_DNA"/>
</dbReference>
<reference evidence="3 4" key="1">
    <citation type="submission" date="2018-12" db="EMBL/GenBank/DDBJ databases">
        <authorList>
            <person name="Lunina O.N."/>
            <person name="Grouzdev D.S."/>
            <person name="Gorlenko V.M."/>
            <person name="Savvichev A.S."/>
        </authorList>
    </citation>
    <scope>NUCLEOTIDE SEQUENCE [LARGE SCALE GENOMIC DNA]</scope>
    <source>
        <strain evidence="3 4">BrKhr-17</strain>
    </source>
</reference>
<evidence type="ECO:0000313" key="3">
    <source>
        <dbReference type="EMBL" id="RTY36357.1"/>
    </source>
</evidence>